<evidence type="ECO:0000313" key="5">
    <source>
        <dbReference type="EMBL" id="MFD2200072.1"/>
    </source>
</evidence>
<dbReference type="PANTHER" id="PTHR47504:SF5">
    <property type="entry name" value="RIGHT ORIGIN-BINDING PROTEIN"/>
    <property type="match status" value="1"/>
</dbReference>
<dbReference type="SMART" id="SM00342">
    <property type="entry name" value="HTH_ARAC"/>
    <property type="match status" value="1"/>
</dbReference>
<evidence type="ECO:0000256" key="1">
    <source>
        <dbReference type="ARBA" id="ARBA00023015"/>
    </source>
</evidence>
<reference evidence="6" key="1">
    <citation type="journal article" date="2019" name="Int. J. Syst. Evol. Microbiol.">
        <title>The Global Catalogue of Microorganisms (GCM) 10K type strain sequencing project: providing services to taxonomists for standard genome sequencing and annotation.</title>
        <authorList>
            <consortium name="The Broad Institute Genomics Platform"/>
            <consortium name="The Broad Institute Genome Sequencing Center for Infectious Disease"/>
            <person name="Wu L."/>
            <person name="Ma J."/>
        </authorList>
    </citation>
    <scope>NUCLEOTIDE SEQUENCE [LARGE SCALE GENOMIC DNA]</scope>
    <source>
        <strain evidence="6">KCTC 19812</strain>
    </source>
</reference>
<evidence type="ECO:0000259" key="4">
    <source>
        <dbReference type="PROSITE" id="PS01124"/>
    </source>
</evidence>
<dbReference type="EMBL" id="JBHUIV010000002">
    <property type="protein sequence ID" value="MFD2200072.1"/>
    <property type="molecule type" value="Genomic_DNA"/>
</dbReference>
<accession>A0ABW5B1X6</accession>
<dbReference type="Proteomes" id="UP001597414">
    <property type="component" value="Unassembled WGS sequence"/>
</dbReference>
<organism evidence="5 6">
    <name type="scientific">Shivajiella indica</name>
    <dbReference type="NCBI Taxonomy" id="872115"/>
    <lineage>
        <taxon>Bacteria</taxon>
        <taxon>Pseudomonadati</taxon>
        <taxon>Bacteroidota</taxon>
        <taxon>Cytophagia</taxon>
        <taxon>Cytophagales</taxon>
        <taxon>Cyclobacteriaceae</taxon>
        <taxon>Shivajiella</taxon>
    </lineage>
</organism>
<comment type="caution">
    <text evidence="5">The sequence shown here is derived from an EMBL/GenBank/DDBJ whole genome shotgun (WGS) entry which is preliminary data.</text>
</comment>
<proteinExistence type="predicted"/>
<dbReference type="PROSITE" id="PS01124">
    <property type="entry name" value="HTH_ARAC_FAMILY_2"/>
    <property type="match status" value="1"/>
</dbReference>
<name>A0ABW5B1X6_9BACT</name>
<dbReference type="Gene3D" id="1.10.10.60">
    <property type="entry name" value="Homeodomain-like"/>
    <property type="match status" value="1"/>
</dbReference>
<keyword evidence="6" id="KW-1185">Reference proteome</keyword>
<keyword evidence="3" id="KW-0804">Transcription</keyword>
<feature type="domain" description="HTH araC/xylS-type" evidence="4">
    <location>
        <begin position="162"/>
        <end position="262"/>
    </location>
</feature>
<protein>
    <submittedName>
        <fullName evidence="5">Helix-turn-helix transcriptional regulator</fullName>
    </submittedName>
</protein>
<gene>
    <name evidence="5" type="ORF">ACFSKV_00745</name>
</gene>
<sequence length="271" mass="31771">MSTSNYFTTRKPIDQFLSTVIDYYFFIDVPLDKLSLNTEFIIPFPRITLGYFFNHSFKANNLTRNESQSVNWVFSRMTTDRIIVEPQTEKVKIIGAHARPFFLAYLTPKSLKDMSWLIAAEELLYISEQEIQIRLNACENTALMFEELEKVLLEKIILKELSLLVQSIEIIEKRAGNIGVTELSRLLGVSDRTIRNQFYDFIGCSPKDYIKLVKLKQVAFQLRYSNNSLTDIAHDNHYFDQAHFIHELKNITGQSPNQLRKEMENFRFLQF</sequence>
<dbReference type="InterPro" id="IPR009057">
    <property type="entry name" value="Homeodomain-like_sf"/>
</dbReference>
<evidence type="ECO:0000256" key="2">
    <source>
        <dbReference type="ARBA" id="ARBA00023125"/>
    </source>
</evidence>
<dbReference type="PANTHER" id="PTHR47504">
    <property type="entry name" value="RIGHT ORIGIN-BINDING PROTEIN"/>
    <property type="match status" value="1"/>
</dbReference>
<dbReference type="InterPro" id="IPR018060">
    <property type="entry name" value="HTH_AraC"/>
</dbReference>
<keyword evidence="1" id="KW-0805">Transcription regulation</keyword>
<dbReference type="Pfam" id="PF12833">
    <property type="entry name" value="HTH_18"/>
    <property type="match status" value="1"/>
</dbReference>
<evidence type="ECO:0000256" key="3">
    <source>
        <dbReference type="ARBA" id="ARBA00023163"/>
    </source>
</evidence>
<evidence type="ECO:0000313" key="6">
    <source>
        <dbReference type="Proteomes" id="UP001597414"/>
    </source>
</evidence>
<dbReference type="SUPFAM" id="SSF46689">
    <property type="entry name" value="Homeodomain-like"/>
    <property type="match status" value="1"/>
</dbReference>
<dbReference type="InterPro" id="IPR050959">
    <property type="entry name" value="MarA-like"/>
</dbReference>
<dbReference type="RefSeq" id="WP_380799612.1">
    <property type="nucleotide sequence ID" value="NZ_JBHUIV010000002.1"/>
</dbReference>
<keyword evidence="2" id="KW-0238">DNA-binding</keyword>